<protein>
    <submittedName>
        <fullName evidence="2">Uncharacterized protein</fullName>
    </submittedName>
</protein>
<gene>
    <name evidence="2" type="ORF">C1H76_0219</name>
</gene>
<evidence type="ECO:0000313" key="3">
    <source>
        <dbReference type="Proteomes" id="UP000308133"/>
    </source>
</evidence>
<comment type="caution">
    <text evidence="2">The sequence shown here is derived from an EMBL/GenBank/DDBJ whole genome shotgun (WGS) entry which is preliminary data.</text>
</comment>
<sequence length="177" mass="20226">MDVKITVSELRLSTSEEAEQNLILSFSAEVWISDTVHTSTFIKEFHRLFMHRFLLERPDIRIYRHGIRGTSHESADMEFVLWDGGELRVAVWKDNEAGGRDLFYGDGMVDVRGVFQGSRTDSIKMRTFHLENAKEMPWEKHTFSYPDQQQPTPPKPVKQNAGEHLAGVPAKNVPAVA</sequence>
<reference evidence="2 3" key="1">
    <citation type="submission" date="2018-02" db="EMBL/GenBank/DDBJ databases">
        <title>Draft genome sequences of Elsinoe sp., causing black scab on jojoba.</title>
        <authorList>
            <person name="Stodart B."/>
            <person name="Jeffress S."/>
            <person name="Ash G."/>
            <person name="Arun Chinnappa K."/>
        </authorList>
    </citation>
    <scope>NUCLEOTIDE SEQUENCE [LARGE SCALE GENOMIC DNA]</scope>
    <source>
        <strain evidence="2 3">Hillstone_2</strain>
    </source>
</reference>
<accession>A0A4V6DV90</accession>
<dbReference type="AlphaFoldDB" id="A0A4V6DV90"/>
<evidence type="ECO:0000313" key="2">
    <source>
        <dbReference type="EMBL" id="TKX27382.1"/>
    </source>
</evidence>
<evidence type="ECO:0000256" key="1">
    <source>
        <dbReference type="SAM" id="MobiDB-lite"/>
    </source>
</evidence>
<organism evidence="2 3">
    <name type="scientific">Elsinoe australis</name>
    <dbReference type="NCBI Taxonomy" id="40998"/>
    <lineage>
        <taxon>Eukaryota</taxon>
        <taxon>Fungi</taxon>
        <taxon>Dikarya</taxon>
        <taxon>Ascomycota</taxon>
        <taxon>Pezizomycotina</taxon>
        <taxon>Dothideomycetes</taxon>
        <taxon>Dothideomycetidae</taxon>
        <taxon>Myriangiales</taxon>
        <taxon>Elsinoaceae</taxon>
        <taxon>Elsinoe</taxon>
    </lineage>
</organism>
<name>A0A4V6DV90_9PEZI</name>
<proteinExistence type="predicted"/>
<feature type="region of interest" description="Disordered" evidence="1">
    <location>
        <begin position="143"/>
        <end position="177"/>
    </location>
</feature>
<dbReference type="Proteomes" id="UP000308133">
    <property type="component" value="Unassembled WGS sequence"/>
</dbReference>
<dbReference type="EMBL" id="PTQR01000004">
    <property type="protein sequence ID" value="TKX27382.1"/>
    <property type="molecule type" value="Genomic_DNA"/>
</dbReference>